<sequence length="189" mass="22590">MRIRIPPEIQYDKELFMGKQQKKRTEKSDFALPLPSSEADRKKSHKTQTKHTKIKQDLKKDETLRIGINDLKKVLFNPMSFAFRYFVSALIAGNIKRDFVRSFHNVWGSQNSPAERVRFHFFHEFTDGNWFQTNARFWRYIILCFFALPHFNHPTHVLKQLTHLLLRHFLRLLVSISVSRVCWFLSGLR</sequence>
<accession>A0AAV4VQU7</accession>
<protein>
    <submittedName>
        <fullName evidence="2">Uncharacterized protein</fullName>
    </submittedName>
</protein>
<reference evidence="2 3" key="1">
    <citation type="submission" date="2021-06" db="EMBL/GenBank/DDBJ databases">
        <title>Caerostris darwini draft genome.</title>
        <authorList>
            <person name="Kono N."/>
            <person name="Arakawa K."/>
        </authorList>
    </citation>
    <scope>NUCLEOTIDE SEQUENCE [LARGE SCALE GENOMIC DNA]</scope>
</reference>
<dbReference type="Proteomes" id="UP001054837">
    <property type="component" value="Unassembled WGS sequence"/>
</dbReference>
<gene>
    <name evidence="2" type="ORF">CDAR_210671</name>
</gene>
<name>A0AAV4VQU7_9ARAC</name>
<dbReference type="EMBL" id="BPLQ01013513">
    <property type="protein sequence ID" value="GIY72707.1"/>
    <property type="molecule type" value="Genomic_DNA"/>
</dbReference>
<proteinExistence type="predicted"/>
<evidence type="ECO:0000256" key="1">
    <source>
        <dbReference type="SAM" id="MobiDB-lite"/>
    </source>
</evidence>
<evidence type="ECO:0000313" key="2">
    <source>
        <dbReference type="EMBL" id="GIY72707.1"/>
    </source>
</evidence>
<keyword evidence="3" id="KW-1185">Reference proteome</keyword>
<comment type="caution">
    <text evidence="2">The sequence shown here is derived from an EMBL/GenBank/DDBJ whole genome shotgun (WGS) entry which is preliminary data.</text>
</comment>
<evidence type="ECO:0000313" key="3">
    <source>
        <dbReference type="Proteomes" id="UP001054837"/>
    </source>
</evidence>
<dbReference type="AlphaFoldDB" id="A0AAV4VQU7"/>
<feature type="compositionally biased region" description="Basic residues" evidence="1">
    <location>
        <begin position="42"/>
        <end position="53"/>
    </location>
</feature>
<organism evidence="2 3">
    <name type="scientific">Caerostris darwini</name>
    <dbReference type="NCBI Taxonomy" id="1538125"/>
    <lineage>
        <taxon>Eukaryota</taxon>
        <taxon>Metazoa</taxon>
        <taxon>Ecdysozoa</taxon>
        <taxon>Arthropoda</taxon>
        <taxon>Chelicerata</taxon>
        <taxon>Arachnida</taxon>
        <taxon>Araneae</taxon>
        <taxon>Araneomorphae</taxon>
        <taxon>Entelegynae</taxon>
        <taxon>Araneoidea</taxon>
        <taxon>Araneidae</taxon>
        <taxon>Caerostris</taxon>
    </lineage>
</organism>
<feature type="region of interest" description="Disordered" evidence="1">
    <location>
        <begin position="1"/>
        <end position="54"/>
    </location>
</feature>